<accession>A0A4S2MSL3</accession>
<dbReference type="InParanoid" id="A0A4S2MSL3"/>
<gene>
    <name evidence="2" type="ORF">EX30DRAFT_383017</name>
</gene>
<organism evidence="2 3">
    <name type="scientific">Ascodesmis nigricans</name>
    <dbReference type="NCBI Taxonomy" id="341454"/>
    <lineage>
        <taxon>Eukaryota</taxon>
        <taxon>Fungi</taxon>
        <taxon>Dikarya</taxon>
        <taxon>Ascomycota</taxon>
        <taxon>Pezizomycotina</taxon>
        <taxon>Pezizomycetes</taxon>
        <taxon>Pezizales</taxon>
        <taxon>Ascodesmidaceae</taxon>
        <taxon>Ascodesmis</taxon>
    </lineage>
</organism>
<dbReference type="Proteomes" id="UP000298138">
    <property type="component" value="Unassembled WGS sequence"/>
</dbReference>
<proteinExistence type="predicted"/>
<protein>
    <submittedName>
        <fullName evidence="2">Uncharacterized protein</fullName>
    </submittedName>
</protein>
<keyword evidence="3" id="KW-1185">Reference proteome</keyword>
<dbReference type="AlphaFoldDB" id="A0A4S2MSL3"/>
<evidence type="ECO:0000313" key="2">
    <source>
        <dbReference type="EMBL" id="TGZ79088.1"/>
    </source>
</evidence>
<sequence>QAHPFTHHRLLCYSLTHTRKLQVLGFPQPFNNIVMLVSNQLASCQAWLGCESVLMVAPAIPKVMNSKTKKKNSATELPTPPASTPAMGLSSSKSASNTAPNSASNSAPPILGPCSAQYTEDDLHVFDMDLAIAEEGYISHYWENLLQSKRQYKEIFGRVENGKDAFHDEDQDISSLPPENTGSSTSEVENRKDMLYDDISDVEDHAKQTKQLKRCKCATNPYNKTAMTSKQRSIIMRVIENPSRLINKSKMVTAIEQAGARGNNIFHI</sequence>
<evidence type="ECO:0000313" key="3">
    <source>
        <dbReference type="Proteomes" id="UP000298138"/>
    </source>
</evidence>
<name>A0A4S2MSL3_9PEZI</name>
<evidence type="ECO:0000256" key="1">
    <source>
        <dbReference type="SAM" id="MobiDB-lite"/>
    </source>
</evidence>
<feature type="compositionally biased region" description="Low complexity" evidence="1">
    <location>
        <begin position="90"/>
        <end position="109"/>
    </location>
</feature>
<dbReference type="EMBL" id="ML220135">
    <property type="protein sequence ID" value="TGZ79088.1"/>
    <property type="molecule type" value="Genomic_DNA"/>
</dbReference>
<feature type="region of interest" description="Disordered" evidence="1">
    <location>
        <begin position="67"/>
        <end position="113"/>
    </location>
</feature>
<feature type="non-terminal residue" evidence="2">
    <location>
        <position position="1"/>
    </location>
</feature>
<feature type="compositionally biased region" description="Polar residues" evidence="1">
    <location>
        <begin position="173"/>
        <end position="187"/>
    </location>
</feature>
<reference evidence="2 3" key="1">
    <citation type="submission" date="2019-04" db="EMBL/GenBank/DDBJ databases">
        <title>Comparative genomics and transcriptomics to analyze fruiting body development in filamentous ascomycetes.</title>
        <authorList>
            <consortium name="DOE Joint Genome Institute"/>
            <person name="Lutkenhaus R."/>
            <person name="Traeger S."/>
            <person name="Breuer J."/>
            <person name="Kuo A."/>
            <person name="Lipzen A."/>
            <person name="Pangilinan J."/>
            <person name="Dilworth D."/>
            <person name="Sandor L."/>
            <person name="Poggeler S."/>
            <person name="Barry K."/>
            <person name="Grigoriev I.V."/>
            <person name="Nowrousian M."/>
        </authorList>
    </citation>
    <scope>NUCLEOTIDE SEQUENCE [LARGE SCALE GENOMIC DNA]</scope>
    <source>
        <strain evidence="2 3">CBS 389.68</strain>
    </source>
</reference>
<feature type="region of interest" description="Disordered" evidence="1">
    <location>
        <begin position="167"/>
        <end position="188"/>
    </location>
</feature>